<proteinExistence type="predicted"/>
<dbReference type="AlphaFoldDB" id="A0A1G9MQJ7"/>
<gene>
    <name evidence="2" type="ORF">SAMN05421813_10276</name>
</gene>
<sequence>MSNQFRSNKTDEEIESQVEDGILPEVNEKAEIPRNFFTLMFTEGVISKQAATDMLPFIIFIAFLGMIYIGNRHFAENNIRDIDKLGKEVKELSWDFKTLKADLMLKSTQTEVAKEVDTLGLLEPNEPPKKIVITEGEFK</sequence>
<name>A0A1G9MQJ7_9SPHI</name>
<keyword evidence="1" id="KW-0472">Membrane</keyword>
<accession>A0A1G9MQJ7</accession>
<dbReference type="Pfam" id="PF19579">
    <property type="entry name" value="FtsL_2"/>
    <property type="match status" value="1"/>
</dbReference>
<organism evidence="2 3">
    <name type="scientific">Daejeonella rubra</name>
    <dbReference type="NCBI Taxonomy" id="990371"/>
    <lineage>
        <taxon>Bacteria</taxon>
        <taxon>Pseudomonadati</taxon>
        <taxon>Bacteroidota</taxon>
        <taxon>Sphingobacteriia</taxon>
        <taxon>Sphingobacteriales</taxon>
        <taxon>Sphingobacteriaceae</taxon>
        <taxon>Daejeonella</taxon>
    </lineage>
</organism>
<keyword evidence="1" id="KW-0812">Transmembrane</keyword>
<dbReference type="RefSeq" id="WP_090698664.1">
    <property type="nucleotide sequence ID" value="NZ_FNHH01000002.1"/>
</dbReference>
<dbReference type="EMBL" id="FNHH01000002">
    <property type="protein sequence ID" value="SDL76520.1"/>
    <property type="molecule type" value="Genomic_DNA"/>
</dbReference>
<dbReference type="OrthoDB" id="981249at2"/>
<reference evidence="3" key="1">
    <citation type="submission" date="2016-10" db="EMBL/GenBank/DDBJ databases">
        <authorList>
            <person name="Varghese N."/>
            <person name="Submissions S."/>
        </authorList>
    </citation>
    <scope>NUCLEOTIDE SEQUENCE [LARGE SCALE GENOMIC DNA]</scope>
    <source>
        <strain evidence="3">DSM 24536</strain>
    </source>
</reference>
<dbReference type="Proteomes" id="UP000199226">
    <property type="component" value="Unassembled WGS sequence"/>
</dbReference>
<evidence type="ECO:0000256" key="1">
    <source>
        <dbReference type="SAM" id="Phobius"/>
    </source>
</evidence>
<dbReference type="STRING" id="990371.SAMN05421813_10276"/>
<dbReference type="InterPro" id="IPR045755">
    <property type="entry name" value="FtsL-like"/>
</dbReference>
<keyword evidence="3" id="KW-1185">Reference proteome</keyword>
<keyword evidence="1" id="KW-1133">Transmembrane helix</keyword>
<feature type="transmembrane region" description="Helical" evidence="1">
    <location>
        <begin position="54"/>
        <end position="70"/>
    </location>
</feature>
<evidence type="ECO:0000313" key="3">
    <source>
        <dbReference type="Proteomes" id="UP000199226"/>
    </source>
</evidence>
<protein>
    <recommendedName>
        <fullName evidence="4">Cell division protein FtsL</fullName>
    </recommendedName>
</protein>
<evidence type="ECO:0000313" key="2">
    <source>
        <dbReference type="EMBL" id="SDL76520.1"/>
    </source>
</evidence>
<evidence type="ECO:0008006" key="4">
    <source>
        <dbReference type="Google" id="ProtNLM"/>
    </source>
</evidence>